<evidence type="ECO:0000256" key="2">
    <source>
        <dbReference type="SAM" id="Phobius"/>
    </source>
</evidence>
<sequence length="221" mass="24740">MCDEGDASPSQGRGHEGNDVIQQKEGGKGDNTPSVAHSFAQPEQCIELDHSSESEDNTSVTKECSKFECLAIVPYIRGQTSFYMLKSMGNYTEVWSIMDFILVAGFITCFVQLFAQVVYDGHWWFYAINFESNYFIVLDSLPHKCRQKKQIDNNVQKEGGKGDNTPSVAHSFAQPEQCIELDHSSESEDNTSVTKECSKFECLAIVPYIRGQTSTMIIDMA</sequence>
<keyword evidence="2" id="KW-0472">Membrane</keyword>
<evidence type="ECO:0000313" key="4">
    <source>
        <dbReference type="Proteomes" id="UP000501690"/>
    </source>
</evidence>
<proteinExistence type="predicted"/>
<feature type="region of interest" description="Disordered" evidence="1">
    <location>
        <begin position="1"/>
        <end position="34"/>
    </location>
</feature>
<dbReference type="AlphaFoldDB" id="A0A4D6LP74"/>
<dbReference type="Proteomes" id="UP000501690">
    <property type="component" value="Linkage Group LG4"/>
</dbReference>
<organism evidence="3 4">
    <name type="scientific">Vigna unguiculata</name>
    <name type="common">Cowpea</name>
    <dbReference type="NCBI Taxonomy" id="3917"/>
    <lineage>
        <taxon>Eukaryota</taxon>
        <taxon>Viridiplantae</taxon>
        <taxon>Streptophyta</taxon>
        <taxon>Embryophyta</taxon>
        <taxon>Tracheophyta</taxon>
        <taxon>Spermatophyta</taxon>
        <taxon>Magnoliopsida</taxon>
        <taxon>eudicotyledons</taxon>
        <taxon>Gunneridae</taxon>
        <taxon>Pentapetalae</taxon>
        <taxon>rosids</taxon>
        <taxon>fabids</taxon>
        <taxon>Fabales</taxon>
        <taxon>Fabaceae</taxon>
        <taxon>Papilionoideae</taxon>
        <taxon>50 kb inversion clade</taxon>
        <taxon>NPAAA clade</taxon>
        <taxon>indigoferoid/millettioid clade</taxon>
        <taxon>Phaseoleae</taxon>
        <taxon>Vigna</taxon>
    </lineage>
</organism>
<name>A0A4D6LP74_VIGUN</name>
<feature type="transmembrane region" description="Helical" evidence="2">
    <location>
        <begin position="94"/>
        <end position="117"/>
    </location>
</feature>
<gene>
    <name evidence="3" type="ORF">DEO72_LG4g1208</name>
</gene>
<keyword evidence="4" id="KW-1185">Reference proteome</keyword>
<evidence type="ECO:0000256" key="1">
    <source>
        <dbReference type="SAM" id="MobiDB-lite"/>
    </source>
</evidence>
<reference evidence="3 4" key="1">
    <citation type="submission" date="2019-04" db="EMBL/GenBank/DDBJ databases">
        <title>An improved genome assembly and genetic linkage map for asparagus bean, Vigna unguiculata ssp. sesquipedialis.</title>
        <authorList>
            <person name="Xia Q."/>
            <person name="Zhang R."/>
            <person name="Dong Y."/>
        </authorList>
    </citation>
    <scope>NUCLEOTIDE SEQUENCE [LARGE SCALE GENOMIC DNA]</scope>
    <source>
        <tissue evidence="3">Leaf</tissue>
    </source>
</reference>
<dbReference type="InterPro" id="IPR038765">
    <property type="entry name" value="Papain-like_cys_pep_sf"/>
</dbReference>
<keyword evidence="2" id="KW-0812">Transmembrane</keyword>
<accession>A0A4D6LP74</accession>
<evidence type="ECO:0000313" key="3">
    <source>
        <dbReference type="EMBL" id="QCD90253.1"/>
    </source>
</evidence>
<keyword evidence="2" id="KW-1133">Transmembrane helix</keyword>
<protein>
    <submittedName>
        <fullName evidence="3">Uncharacterized protein</fullName>
    </submittedName>
</protein>
<dbReference type="EMBL" id="CP039348">
    <property type="protein sequence ID" value="QCD90253.1"/>
    <property type="molecule type" value="Genomic_DNA"/>
</dbReference>
<dbReference type="SUPFAM" id="SSF54001">
    <property type="entry name" value="Cysteine proteinases"/>
    <property type="match status" value="1"/>
</dbReference>
<feature type="transmembrane region" description="Helical" evidence="2">
    <location>
        <begin position="123"/>
        <end position="141"/>
    </location>
</feature>